<dbReference type="Gene3D" id="3.20.20.100">
    <property type="entry name" value="NADP-dependent oxidoreductase domain"/>
    <property type="match status" value="1"/>
</dbReference>
<comment type="caution">
    <text evidence="3">The sequence shown here is derived from an EMBL/GenBank/DDBJ whole genome shotgun (WGS) entry which is preliminary data.</text>
</comment>
<sequence>MSLRSLGTSSLQISPIVFGGNVFGWTVDESASFALLDALADAGINSVDSADVYSAWVPGNSGGESEEIIGRWFQRSGKRDSVVIATKVGGMPDRPGLSRKNILRAAEDSLRRLRTDHIDLYYSHRDDAETPQEETLGAYQTLIEQGKVRAIAASNFSGARLREAAEISARTGLPAYAAVQPEYNLYDRADYETDLAPVVADLKLGVVTYRPLASGFLSGKYRSEADLGKSPRGARTVPKYLNPRGLGILSALDAVADKHTVSPATVAVAWQLTRPGITAPIASATSVEQLRELGAAAQLILDEEDVRALEQASAG</sequence>
<evidence type="ECO:0000256" key="1">
    <source>
        <dbReference type="ARBA" id="ARBA00023002"/>
    </source>
</evidence>
<dbReference type="PANTHER" id="PTHR43364">
    <property type="entry name" value="NADH-SPECIFIC METHYLGLYOXAL REDUCTASE-RELATED"/>
    <property type="match status" value="1"/>
</dbReference>
<evidence type="ECO:0000259" key="2">
    <source>
        <dbReference type="Pfam" id="PF00248"/>
    </source>
</evidence>
<dbReference type="FunFam" id="3.20.20.100:FF:000004">
    <property type="entry name" value="Oxidoreductase, aldo/keto reductase"/>
    <property type="match status" value="1"/>
</dbReference>
<organism evidence="3 4">
    <name type="scientific">Nocardia aurantia</name>
    <dbReference type="NCBI Taxonomy" id="2585199"/>
    <lineage>
        <taxon>Bacteria</taxon>
        <taxon>Bacillati</taxon>
        <taxon>Actinomycetota</taxon>
        <taxon>Actinomycetes</taxon>
        <taxon>Mycobacteriales</taxon>
        <taxon>Nocardiaceae</taxon>
        <taxon>Nocardia</taxon>
    </lineage>
</organism>
<accession>A0A7K0DXL7</accession>
<name>A0A7K0DXL7_9NOCA</name>
<reference evidence="3 4" key="1">
    <citation type="submission" date="2019-10" db="EMBL/GenBank/DDBJ databases">
        <title>Nocardia macrotermitis sp. nov. and Nocardia aurantia sp. nov., isolated from the gut of fungus growing-termite Macrotermes natalensis.</title>
        <authorList>
            <person name="Benndorf R."/>
            <person name="Schwitalla J."/>
            <person name="Martin K."/>
            <person name="De Beer W."/>
            <person name="Kaster A.-K."/>
            <person name="Vollmers J."/>
            <person name="Poulsen M."/>
            <person name="Beemelmanns C."/>
        </authorList>
    </citation>
    <scope>NUCLEOTIDE SEQUENCE [LARGE SCALE GENOMIC DNA]</scope>
    <source>
        <strain evidence="3 4">RB56</strain>
    </source>
</reference>
<evidence type="ECO:0000313" key="3">
    <source>
        <dbReference type="EMBL" id="MQY29594.1"/>
    </source>
</evidence>
<dbReference type="EC" id="1.1.1.-" evidence="3"/>
<dbReference type="GO" id="GO:0016491">
    <property type="term" value="F:oxidoreductase activity"/>
    <property type="evidence" value="ECO:0007669"/>
    <property type="project" value="UniProtKB-KW"/>
</dbReference>
<keyword evidence="1 3" id="KW-0560">Oxidoreductase</keyword>
<dbReference type="RefSeq" id="WP_153346529.1">
    <property type="nucleotide sequence ID" value="NZ_WEGI01000011.1"/>
</dbReference>
<dbReference type="InterPro" id="IPR023210">
    <property type="entry name" value="NADP_OxRdtase_dom"/>
</dbReference>
<dbReference type="Pfam" id="PF00248">
    <property type="entry name" value="Aldo_ket_red"/>
    <property type="match status" value="1"/>
</dbReference>
<keyword evidence="4" id="KW-1185">Reference proteome</keyword>
<dbReference type="InterPro" id="IPR036812">
    <property type="entry name" value="NAD(P)_OxRdtase_dom_sf"/>
</dbReference>
<feature type="domain" description="NADP-dependent oxidoreductase" evidence="2">
    <location>
        <begin position="15"/>
        <end position="312"/>
    </location>
</feature>
<dbReference type="SUPFAM" id="SSF51430">
    <property type="entry name" value="NAD(P)-linked oxidoreductase"/>
    <property type="match status" value="1"/>
</dbReference>
<dbReference type="CDD" id="cd19081">
    <property type="entry name" value="AKR_AKR9C1"/>
    <property type="match status" value="1"/>
</dbReference>
<dbReference type="EMBL" id="WEGI01000011">
    <property type="protein sequence ID" value="MQY29594.1"/>
    <property type="molecule type" value="Genomic_DNA"/>
</dbReference>
<dbReference type="AlphaFoldDB" id="A0A7K0DXL7"/>
<protein>
    <submittedName>
        <fullName evidence="3">Aldo-keto reductase IolS</fullName>
        <ecNumber evidence="3">1.1.1.-</ecNumber>
    </submittedName>
</protein>
<evidence type="ECO:0000313" key="4">
    <source>
        <dbReference type="Proteomes" id="UP000431401"/>
    </source>
</evidence>
<dbReference type="OrthoDB" id="9768793at2"/>
<dbReference type="InterPro" id="IPR050523">
    <property type="entry name" value="AKR_Detox_Biosynth"/>
</dbReference>
<dbReference type="GO" id="GO:0005829">
    <property type="term" value="C:cytosol"/>
    <property type="evidence" value="ECO:0007669"/>
    <property type="project" value="UniProtKB-ARBA"/>
</dbReference>
<gene>
    <name evidence="3" type="primary">iolS_4</name>
    <name evidence="3" type="ORF">NRB56_51850</name>
</gene>
<dbReference type="PANTHER" id="PTHR43364:SF6">
    <property type="entry name" value="OXIDOREDUCTASE-RELATED"/>
    <property type="match status" value="1"/>
</dbReference>
<proteinExistence type="predicted"/>
<dbReference type="Proteomes" id="UP000431401">
    <property type="component" value="Unassembled WGS sequence"/>
</dbReference>